<organism evidence="2 3">
    <name type="scientific">Vanilla planifolia</name>
    <name type="common">Vanilla</name>
    <dbReference type="NCBI Taxonomy" id="51239"/>
    <lineage>
        <taxon>Eukaryota</taxon>
        <taxon>Viridiplantae</taxon>
        <taxon>Streptophyta</taxon>
        <taxon>Embryophyta</taxon>
        <taxon>Tracheophyta</taxon>
        <taxon>Spermatophyta</taxon>
        <taxon>Magnoliopsida</taxon>
        <taxon>Liliopsida</taxon>
        <taxon>Asparagales</taxon>
        <taxon>Orchidaceae</taxon>
        <taxon>Vanilloideae</taxon>
        <taxon>Vanilleae</taxon>
        <taxon>Vanilla</taxon>
    </lineage>
</organism>
<proteinExistence type="predicted"/>
<reference evidence="2 3" key="1">
    <citation type="journal article" date="2020" name="Nat. Food">
        <title>A phased Vanilla planifolia genome enables genetic improvement of flavour and production.</title>
        <authorList>
            <person name="Hasing T."/>
            <person name="Tang H."/>
            <person name="Brym M."/>
            <person name="Khazi F."/>
            <person name="Huang T."/>
            <person name="Chambers A.H."/>
        </authorList>
    </citation>
    <scope>NUCLEOTIDE SEQUENCE [LARGE SCALE GENOMIC DNA]</scope>
    <source>
        <tissue evidence="2">Leaf</tissue>
    </source>
</reference>
<protein>
    <submittedName>
        <fullName evidence="2">Uncharacterized protein</fullName>
    </submittedName>
</protein>
<name>A0A835VDM2_VANPL</name>
<evidence type="ECO:0000313" key="2">
    <source>
        <dbReference type="EMBL" id="KAG0494902.1"/>
    </source>
</evidence>
<accession>A0A835VDM2</accession>
<feature type="compositionally biased region" description="Low complexity" evidence="1">
    <location>
        <begin position="195"/>
        <end position="212"/>
    </location>
</feature>
<dbReference type="PANTHER" id="PTHR31949:SF3">
    <property type="entry name" value="RUN_FYVE DOMAIN PROTEIN"/>
    <property type="match status" value="1"/>
</dbReference>
<feature type="compositionally biased region" description="Polar residues" evidence="1">
    <location>
        <begin position="111"/>
        <end position="123"/>
    </location>
</feature>
<feature type="region of interest" description="Disordered" evidence="1">
    <location>
        <begin position="1271"/>
        <end position="1293"/>
    </location>
</feature>
<dbReference type="GO" id="GO:0055028">
    <property type="term" value="C:cortical microtubule"/>
    <property type="evidence" value="ECO:0007669"/>
    <property type="project" value="TreeGrafter"/>
</dbReference>
<feature type="region of interest" description="Disordered" evidence="1">
    <location>
        <begin position="1595"/>
        <end position="1632"/>
    </location>
</feature>
<feature type="compositionally biased region" description="Low complexity" evidence="1">
    <location>
        <begin position="147"/>
        <end position="167"/>
    </location>
</feature>
<dbReference type="OrthoDB" id="1929779at2759"/>
<feature type="region of interest" description="Disordered" evidence="1">
    <location>
        <begin position="111"/>
        <end position="219"/>
    </location>
</feature>
<sequence length="1644" mass="180638">MPPSPVLRRSLSEHGTEKCLMGRGFASVLASKASDDDLVLFNEMQHREREKFLLHTVDDFEDSLSNLRRLSDSKLSIRIPTSEESNDLLNDEGEKNVYDWLLSPPDSPLFQSLDDNGPQTFNHASRGRPRSQPVMISRTITDMSYQTSRTSSSSHSLSPSPRSSRTSIKMRGRPSLAPQCSPPLVIHPTTPNRRSCTPSNKPSSPSPRTSTPALRRMSTNSSIQMPNYGRRRAPPLRKYISPISSRSTICCSCHQERDQLNSSCKCYIISSSGNNEETLNSAGVRISRSPPAVQAGALANKKVTSFTQKTFRASSKLDLKGSRGSAVKQTDQRKAAQNMFRPLLLSVPTTTFHHNLTRNSSLTTSSTASSQHGVITVVSEAEGSQFEPNDQPVGRQWIKDCDPHEEVLLFDKVNDTIEDPGHEIVPKTYKSPVEMDAIVLINKKDSEYAQNLDVRNVDTASCATLQSAHCADKYGSVGCESLPVCSKCGKELDMLDVNGDKNVCQECCEEDIRYFKEQALTCFPFHKKSNVVFKMNVVDDSSGIFDRLLNGGVHKFHEKNDCKVMFCQHDRNTKLGVECLSSISSAKLLEQRETELSDHVGGKKDMDIIQDCRSSTFQPLKDVSPSIEVGLQRGIYNSVLQLQRSGSRKCPVFEGKALSSADTLCLEPIHSRDTTNASRRNLGRGGGSASSLIDLGTTKQGETYVEAGWKSQAGNISIDFDCNAQNIFSSTDASITCFEFKNCEDECEELRSSTYCLERETAVVSKGHIGSFDQSDVNVSPISSNFGIDENHISENSYNNRTRSTSELEIPNHQENKVSPCCLAAQIIYDCNGRNMEETIEISGCSEMERINLLGDQSAKNERLHAATNCSSAVVIDTKDTCIAPEDRQTAYFPLHNPAYPQGSDEYSPHTFKKDISFSTLEKVTVVNGHRNAGESSVEASRSCRSKRPVLHGTLSAANILCSEPSRSGDTINASIRSLGQNNGALASSSVNLRSSRLTKTHVQQQATHKSKVGNVTNNNDCNTESMSSSNDASINCLESKNHKDECMEIRSSRYCLGYDSLRETALDSNVGCFDQSDMTASPTSSTVGIGENHIYENSYNYRTTSTSEFKIPDPQENNELPCFSVAQVIYDNESTLSTHADEGIQNRDNNGRNMEGTIEISGCSEMERGSLLVEQNEILDAATNCSSVGCNTFEDSQTECLPLRNQAYSEDSQTSHKDFSHSTFESITAVNGQINSGDESSAEASRSSCSKRPVFHGSLSAANILCSEPSRSGDTTNASIRSFVPSNGGSSRLAKAHVRQQVSRKSKAGNVTNNIDCNARSMSPSNDASINCLKSKNLKDECKEIQSSRYRLGYDSLRETALVSKGHGCFDQSDMNDSLTSPKLGIGENHTSENSYDYGTTISTSEHKIVDHQENNELPCFSVAQIIYDNESTLFIHPDEGIPNRDNNGRNVEGTIEISSCSEMEQNSLLVEQNEILDAATNCSSVACITFEDFQTSSLPLRNEAYPKDSNVYSLSQTSRKDIYLSTSESIMAVNGQRNSGESSILVECSSGCNSRSLTPEGAIIHETSYKAATVGMEKEQELLHQAQTLPIASNLSEPIPEPMDPRKLGNLQSKKSQKFEQRRLKDPTKPPKLECKCNCAVL</sequence>
<comment type="caution">
    <text evidence="2">The sequence shown here is derived from an EMBL/GenBank/DDBJ whole genome shotgun (WGS) entry which is preliminary data.</text>
</comment>
<dbReference type="GO" id="GO:0043622">
    <property type="term" value="P:cortical microtubule organization"/>
    <property type="evidence" value="ECO:0007669"/>
    <property type="project" value="TreeGrafter"/>
</dbReference>
<evidence type="ECO:0000313" key="3">
    <source>
        <dbReference type="Proteomes" id="UP000639772"/>
    </source>
</evidence>
<dbReference type="Proteomes" id="UP000639772">
    <property type="component" value="Unassembled WGS sequence"/>
</dbReference>
<dbReference type="PANTHER" id="PTHR31949">
    <property type="entry name" value="GASTRIC MUCIN-LIKE PROTEIN"/>
    <property type="match status" value="1"/>
</dbReference>
<gene>
    <name evidence="2" type="ORF">HPP92_005896</name>
</gene>
<evidence type="ECO:0000256" key="1">
    <source>
        <dbReference type="SAM" id="MobiDB-lite"/>
    </source>
</evidence>
<feature type="compositionally biased region" description="Polar residues" evidence="1">
    <location>
        <begin position="1271"/>
        <end position="1291"/>
    </location>
</feature>
<dbReference type="EMBL" id="JADCNM010000002">
    <property type="protein sequence ID" value="KAG0494902.1"/>
    <property type="molecule type" value="Genomic_DNA"/>
</dbReference>
<feature type="compositionally biased region" description="Basic and acidic residues" evidence="1">
    <location>
        <begin position="1619"/>
        <end position="1632"/>
    </location>
</feature>